<feature type="transmembrane region" description="Helical" evidence="1">
    <location>
        <begin position="7"/>
        <end position="25"/>
    </location>
</feature>
<feature type="transmembrane region" description="Helical" evidence="1">
    <location>
        <begin position="37"/>
        <end position="60"/>
    </location>
</feature>
<keyword evidence="1" id="KW-0812">Transmembrane</keyword>
<reference evidence="2 3" key="1">
    <citation type="submission" date="2018-12" db="EMBL/GenBank/DDBJ databases">
        <authorList>
            <person name="Kartti S."/>
            <person name="Manni A."/>
            <person name="Chemao El Fihri M.W."/>
            <person name="Laamarti M."/>
            <person name="Temsamani L."/>
            <person name="El Jamali J.E."/>
            <person name="Ouadghiri M."/>
            <person name="Ibrahimi A."/>
            <person name="Filati-Maltouf A."/>
        </authorList>
    </citation>
    <scope>NUCLEOTIDE SEQUENCE [LARGE SCALE GENOMIC DNA]</scope>
    <source>
        <strain evidence="2 3">MDMC339</strain>
    </source>
</reference>
<comment type="caution">
    <text evidence="2">The sequence shown here is derived from an EMBL/GenBank/DDBJ whole genome shotgun (WGS) entry which is preliminary data.</text>
</comment>
<dbReference type="AlphaFoldDB" id="A0A3S0HDA4"/>
<feature type="transmembrane region" description="Helical" evidence="1">
    <location>
        <begin position="92"/>
        <end position="112"/>
    </location>
</feature>
<proteinExistence type="predicted"/>
<evidence type="ECO:0000313" key="3">
    <source>
        <dbReference type="Proteomes" id="UP000271705"/>
    </source>
</evidence>
<evidence type="ECO:0008006" key="4">
    <source>
        <dbReference type="Google" id="ProtNLM"/>
    </source>
</evidence>
<sequence>MSTGSYAHVGCASVILGGAGVVFVGGGIEMLQNGSPFGWLAVLGGLGIWLVLAFLCWITYRANRRRAWIARQPYPHFAEQGLKRGGFWRGFLCTWVGVIVVHVLVFLVNGFAELLPNPEQVRGLMVLVGVALVPAHLVLPIVGGIVYSLMRSTSVR</sequence>
<dbReference type="Proteomes" id="UP000271705">
    <property type="component" value="Unassembled WGS sequence"/>
</dbReference>
<dbReference type="EMBL" id="RXLZ01000102">
    <property type="protein sequence ID" value="RTQ83419.1"/>
    <property type="molecule type" value="Genomic_DNA"/>
</dbReference>
<gene>
    <name evidence="2" type="ORF">EKL94_21325</name>
</gene>
<protein>
    <recommendedName>
        <fullName evidence="4">Transmembrane protein</fullName>
    </recommendedName>
</protein>
<feature type="transmembrane region" description="Helical" evidence="1">
    <location>
        <begin position="124"/>
        <end position="150"/>
    </location>
</feature>
<keyword evidence="1" id="KW-0472">Membrane</keyword>
<organism evidence="2 3">
    <name type="scientific">Stenotrophomonas maltophilia</name>
    <name type="common">Pseudomonas maltophilia</name>
    <name type="synonym">Xanthomonas maltophilia</name>
    <dbReference type="NCBI Taxonomy" id="40324"/>
    <lineage>
        <taxon>Bacteria</taxon>
        <taxon>Pseudomonadati</taxon>
        <taxon>Pseudomonadota</taxon>
        <taxon>Gammaproteobacteria</taxon>
        <taxon>Lysobacterales</taxon>
        <taxon>Lysobacteraceae</taxon>
        <taxon>Stenotrophomonas</taxon>
        <taxon>Stenotrophomonas maltophilia group</taxon>
    </lineage>
</organism>
<dbReference type="RefSeq" id="WP_126930546.1">
    <property type="nucleotide sequence ID" value="NZ_RXLZ01000102.1"/>
</dbReference>
<accession>A0A3S0HDA4</accession>
<evidence type="ECO:0000313" key="2">
    <source>
        <dbReference type="EMBL" id="RTQ83419.1"/>
    </source>
</evidence>
<keyword evidence="1" id="KW-1133">Transmembrane helix</keyword>
<name>A0A3S0HDA4_STEMA</name>
<evidence type="ECO:0000256" key="1">
    <source>
        <dbReference type="SAM" id="Phobius"/>
    </source>
</evidence>